<evidence type="ECO:0000256" key="1">
    <source>
        <dbReference type="SAM" id="MobiDB-lite"/>
    </source>
</evidence>
<proteinExistence type="predicted"/>
<sequence>MKSQLSGRPTKSSARIQPITSLRVTPYGSSTPSSSSLSLSLSSSTSVGAFFAASTSAT</sequence>
<reference evidence="2" key="1">
    <citation type="submission" date="2014-09" db="EMBL/GenBank/DDBJ databases">
        <authorList>
            <person name="Magalhaes I.L.F."/>
            <person name="Oliveira U."/>
            <person name="Santos F.R."/>
            <person name="Vidigal T.H.D.A."/>
            <person name="Brescovit A.D."/>
            <person name="Santos A.J."/>
        </authorList>
    </citation>
    <scope>NUCLEOTIDE SEQUENCE</scope>
    <source>
        <tissue evidence="2">Shoot tissue taken approximately 20 cm above the soil surface</tissue>
    </source>
</reference>
<name>A0A0A8YHY7_ARUDO</name>
<feature type="compositionally biased region" description="Polar residues" evidence="1">
    <location>
        <begin position="1"/>
        <end position="23"/>
    </location>
</feature>
<feature type="region of interest" description="Disordered" evidence="1">
    <location>
        <begin position="1"/>
        <end position="44"/>
    </location>
</feature>
<organism evidence="2">
    <name type="scientific">Arundo donax</name>
    <name type="common">Giant reed</name>
    <name type="synonym">Donax arundinaceus</name>
    <dbReference type="NCBI Taxonomy" id="35708"/>
    <lineage>
        <taxon>Eukaryota</taxon>
        <taxon>Viridiplantae</taxon>
        <taxon>Streptophyta</taxon>
        <taxon>Embryophyta</taxon>
        <taxon>Tracheophyta</taxon>
        <taxon>Spermatophyta</taxon>
        <taxon>Magnoliopsida</taxon>
        <taxon>Liliopsida</taxon>
        <taxon>Poales</taxon>
        <taxon>Poaceae</taxon>
        <taxon>PACMAD clade</taxon>
        <taxon>Arundinoideae</taxon>
        <taxon>Arundineae</taxon>
        <taxon>Arundo</taxon>
    </lineage>
</organism>
<dbReference type="AlphaFoldDB" id="A0A0A8YHY7"/>
<protein>
    <submittedName>
        <fullName evidence="2">Uncharacterized protein</fullName>
    </submittedName>
</protein>
<dbReference type="EMBL" id="GBRH01275458">
    <property type="protein sequence ID" value="JAD22437.1"/>
    <property type="molecule type" value="Transcribed_RNA"/>
</dbReference>
<accession>A0A0A8YHY7</accession>
<feature type="compositionally biased region" description="Low complexity" evidence="1">
    <location>
        <begin position="29"/>
        <end position="44"/>
    </location>
</feature>
<reference evidence="2" key="2">
    <citation type="journal article" date="2015" name="Data Brief">
        <title>Shoot transcriptome of the giant reed, Arundo donax.</title>
        <authorList>
            <person name="Barrero R.A."/>
            <person name="Guerrero F.D."/>
            <person name="Moolhuijzen P."/>
            <person name="Goolsby J.A."/>
            <person name="Tidwell J."/>
            <person name="Bellgard S.E."/>
            <person name="Bellgard M.I."/>
        </authorList>
    </citation>
    <scope>NUCLEOTIDE SEQUENCE</scope>
    <source>
        <tissue evidence="2">Shoot tissue taken approximately 20 cm above the soil surface</tissue>
    </source>
</reference>
<evidence type="ECO:0000313" key="2">
    <source>
        <dbReference type="EMBL" id="JAD22437.1"/>
    </source>
</evidence>